<evidence type="ECO:0000259" key="3">
    <source>
        <dbReference type="Pfam" id="PF13439"/>
    </source>
</evidence>
<dbReference type="GO" id="GO:0016757">
    <property type="term" value="F:glycosyltransferase activity"/>
    <property type="evidence" value="ECO:0007669"/>
    <property type="project" value="InterPro"/>
</dbReference>
<dbReference type="CDD" id="cd03794">
    <property type="entry name" value="GT4_WbuB-like"/>
    <property type="match status" value="1"/>
</dbReference>
<evidence type="ECO:0008006" key="6">
    <source>
        <dbReference type="Google" id="ProtNLM"/>
    </source>
</evidence>
<dbReference type="GO" id="GO:0009103">
    <property type="term" value="P:lipopolysaccharide biosynthetic process"/>
    <property type="evidence" value="ECO:0007669"/>
    <property type="project" value="TreeGrafter"/>
</dbReference>
<dbReference type="SUPFAM" id="SSF53756">
    <property type="entry name" value="UDP-Glycosyltransferase/glycogen phosphorylase"/>
    <property type="match status" value="1"/>
</dbReference>
<keyword evidence="1" id="KW-0808">Transferase</keyword>
<evidence type="ECO:0000256" key="1">
    <source>
        <dbReference type="ARBA" id="ARBA00022679"/>
    </source>
</evidence>
<evidence type="ECO:0000313" key="4">
    <source>
        <dbReference type="EMBL" id="OZU88237.1"/>
    </source>
</evidence>
<dbReference type="RefSeq" id="WP_094885976.1">
    <property type="nucleotide sequence ID" value="NZ_NPMS01000005.1"/>
</dbReference>
<dbReference type="InterPro" id="IPR028098">
    <property type="entry name" value="Glyco_trans_4-like_N"/>
</dbReference>
<accession>A0A265N8S4</accession>
<dbReference type="Pfam" id="PF13439">
    <property type="entry name" value="Glyco_transf_4"/>
    <property type="match status" value="1"/>
</dbReference>
<dbReference type="EMBL" id="NPMS01000005">
    <property type="protein sequence ID" value="OZU88237.1"/>
    <property type="molecule type" value="Genomic_DNA"/>
</dbReference>
<feature type="domain" description="Glycosyltransferase subfamily 4-like N-terminal" evidence="3">
    <location>
        <begin position="17"/>
        <end position="203"/>
    </location>
</feature>
<dbReference type="OrthoDB" id="9811902at2"/>
<dbReference type="Proteomes" id="UP000216498">
    <property type="component" value="Unassembled WGS sequence"/>
</dbReference>
<comment type="caution">
    <text evidence="4">The sequence shown here is derived from an EMBL/GenBank/DDBJ whole genome shotgun (WGS) entry which is preliminary data.</text>
</comment>
<evidence type="ECO:0000259" key="2">
    <source>
        <dbReference type="Pfam" id="PF00534"/>
    </source>
</evidence>
<name>A0A265N8S4_9BACI</name>
<gene>
    <name evidence="4" type="ORF">CIL03_11320</name>
</gene>
<dbReference type="PANTHER" id="PTHR46401:SF2">
    <property type="entry name" value="GLYCOSYLTRANSFERASE WBBK-RELATED"/>
    <property type="match status" value="1"/>
</dbReference>
<sequence length="405" mass="47335">MKNIILINHHATIPKYGGAGRHHQFSEELSMRGYNITLIASSYNHARSSYIHQENIREDIINDNYKFISIKSTPIYKGIKKRLVNYLNFTRKVKKLKFNKKPDVIIASSVHPFTWIAGYYLAKKNNAKFIVEVRDLWPLSLYEDLNKRIRPFIFKYFNHLERKYYNLANSIIVTAPNANKYITKKYNINDNKIFFTPHSIDLDYFDGNLTKKVPDNINHVLKSNFSITYTGSLSKSEGLENFFYLAKRFEKDKNISFIVVGSGEQKQFLINLKNKLKLKNLFMFESLPKESIPSILSESSILFCGLMRRKAFEYGISKNKFYDYMAAKKPIIFMSNVEGSAIENANCGYVIKDYSLDKAEEVIRELYTDKKLYNRLSENGRKYVELNHTKNVITNKLEMAMSYNN</sequence>
<dbReference type="PANTHER" id="PTHR46401">
    <property type="entry name" value="GLYCOSYLTRANSFERASE WBBK-RELATED"/>
    <property type="match status" value="1"/>
</dbReference>
<dbReference type="AlphaFoldDB" id="A0A265N8S4"/>
<organism evidence="4 5">
    <name type="scientific">Virgibacillus indicus</name>
    <dbReference type="NCBI Taxonomy" id="2024554"/>
    <lineage>
        <taxon>Bacteria</taxon>
        <taxon>Bacillati</taxon>
        <taxon>Bacillota</taxon>
        <taxon>Bacilli</taxon>
        <taxon>Bacillales</taxon>
        <taxon>Bacillaceae</taxon>
        <taxon>Virgibacillus</taxon>
    </lineage>
</organism>
<protein>
    <recommendedName>
        <fullName evidence="6">Glycosyltransferase WbuB</fullName>
    </recommendedName>
</protein>
<dbReference type="InterPro" id="IPR001296">
    <property type="entry name" value="Glyco_trans_1"/>
</dbReference>
<feature type="domain" description="Glycosyl transferase family 1" evidence="2">
    <location>
        <begin position="225"/>
        <end position="382"/>
    </location>
</feature>
<dbReference type="Gene3D" id="3.40.50.2000">
    <property type="entry name" value="Glycogen Phosphorylase B"/>
    <property type="match status" value="2"/>
</dbReference>
<reference evidence="4 5" key="1">
    <citation type="submission" date="2017-08" db="EMBL/GenBank/DDBJ databases">
        <title>Virgibacillus indicus sp. nov. and Virgibacillus profoundi sp. nov, two moderately halophilic bacteria isolated from marine sediment by using the Microfluidic Streak Plate.</title>
        <authorList>
            <person name="Xu B."/>
            <person name="Hu B."/>
            <person name="Wang J."/>
            <person name="Zhu Y."/>
            <person name="Huang L."/>
            <person name="Du W."/>
            <person name="Huang Y."/>
        </authorList>
    </citation>
    <scope>NUCLEOTIDE SEQUENCE [LARGE SCALE GENOMIC DNA]</scope>
    <source>
        <strain evidence="4 5">IO3-P2-C2</strain>
    </source>
</reference>
<keyword evidence="5" id="KW-1185">Reference proteome</keyword>
<evidence type="ECO:0000313" key="5">
    <source>
        <dbReference type="Proteomes" id="UP000216498"/>
    </source>
</evidence>
<dbReference type="Pfam" id="PF00534">
    <property type="entry name" value="Glycos_transf_1"/>
    <property type="match status" value="1"/>
</dbReference>
<proteinExistence type="predicted"/>